<proteinExistence type="predicted"/>
<feature type="transmembrane region" description="Helical" evidence="1">
    <location>
        <begin position="193"/>
        <end position="212"/>
    </location>
</feature>
<dbReference type="Pfam" id="PF12679">
    <property type="entry name" value="ABC2_membrane_2"/>
    <property type="match status" value="1"/>
</dbReference>
<evidence type="ECO:0000256" key="1">
    <source>
        <dbReference type="SAM" id="Phobius"/>
    </source>
</evidence>
<evidence type="ECO:0000313" key="3">
    <source>
        <dbReference type="Proteomes" id="UP001361570"/>
    </source>
</evidence>
<keyword evidence="1" id="KW-0812">Transmembrane</keyword>
<gene>
    <name evidence="2" type="ORF">TEK04_15150</name>
</gene>
<evidence type="ECO:0000313" key="2">
    <source>
        <dbReference type="EMBL" id="MEI4273063.1"/>
    </source>
</evidence>
<feature type="transmembrane region" description="Helical" evidence="1">
    <location>
        <begin position="120"/>
        <end position="144"/>
    </location>
</feature>
<protein>
    <submittedName>
        <fullName evidence="2">ABC transporter permease subunit</fullName>
    </submittedName>
</protein>
<name>A0ABU8DZ13_9ACTN</name>
<dbReference type="RefSeq" id="WP_336405188.1">
    <property type="nucleotide sequence ID" value="NZ_JBAPLU010000016.1"/>
</dbReference>
<keyword evidence="3" id="KW-1185">Reference proteome</keyword>
<feature type="transmembrane region" description="Helical" evidence="1">
    <location>
        <begin position="74"/>
        <end position="99"/>
    </location>
</feature>
<organism evidence="2 3">
    <name type="scientific">Klenkia sesuvii</name>
    <dbReference type="NCBI Taxonomy" id="3103137"/>
    <lineage>
        <taxon>Bacteria</taxon>
        <taxon>Bacillati</taxon>
        <taxon>Actinomycetota</taxon>
        <taxon>Actinomycetes</taxon>
        <taxon>Geodermatophilales</taxon>
        <taxon>Geodermatophilaceae</taxon>
        <taxon>Klenkia</taxon>
    </lineage>
</organism>
<feature type="transmembrane region" description="Helical" evidence="1">
    <location>
        <begin position="164"/>
        <end position="186"/>
    </location>
</feature>
<feature type="transmembrane region" description="Helical" evidence="1">
    <location>
        <begin position="33"/>
        <end position="54"/>
    </location>
</feature>
<feature type="transmembrane region" description="Helical" evidence="1">
    <location>
        <begin position="240"/>
        <end position="262"/>
    </location>
</feature>
<keyword evidence="1" id="KW-0472">Membrane</keyword>
<dbReference type="PANTHER" id="PTHR37305">
    <property type="entry name" value="INTEGRAL MEMBRANE PROTEIN-RELATED"/>
    <property type="match status" value="1"/>
</dbReference>
<accession>A0ABU8DZ13</accession>
<keyword evidence="1" id="KW-1133">Transmembrane helix</keyword>
<dbReference type="PANTHER" id="PTHR37305:SF1">
    <property type="entry name" value="MEMBRANE PROTEIN"/>
    <property type="match status" value="1"/>
</dbReference>
<dbReference type="Proteomes" id="UP001361570">
    <property type="component" value="Unassembled WGS sequence"/>
</dbReference>
<comment type="caution">
    <text evidence="2">The sequence shown here is derived from an EMBL/GenBank/DDBJ whole genome shotgun (WGS) entry which is preliminary data.</text>
</comment>
<dbReference type="EMBL" id="JBAPLU010000016">
    <property type="protein sequence ID" value="MEI4273063.1"/>
    <property type="molecule type" value="Genomic_DNA"/>
</dbReference>
<reference evidence="2 3" key="1">
    <citation type="submission" date="2024-03" db="EMBL/GenBank/DDBJ databases">
        <title>Draft genome sequence of Klenkia sp. LSe6-5.</title>
        <authorList>
            <person name="Duangmal K."/>
            <person name="Chantavorakit T."/>
        </authorList>
    </citation>
    <scope>NUCLEOTIDE SEQUENCE [LARGE SCALE GENOMIC DNA]</scope>
    <source>
        <strain evidence="2 3">LSe6-5</strain>
    </source>
</reference>
<sequence length="269" mass="27262">MTTTQGAPVRTSSSAAGLLRGEWVKARSLRSTWYVLGGSLVGMVLLGLLFTSTADTGGPSGNGGGPPGVDFAQPLTLALAGYNLAQLALGVLGVLLVTGEYASGTIRTTFAAAPRRWPVVAAKAAVLGALVLVTATVAALVSYAVGSAVVDGMPGLGEDGVLRVVLGTALYLTAITLLGSALGWLLRSTAGAVATLFGFVFLLPVLGGLLPADWGPDVVRWLPSSAGGSLLRLTTTADQFAPWNGFAVLVGYVALGLAAAVWRLRTRDA</sequence>